<proteinExistence type="predicted"/>
<dbReference type="AlphaFoldDB" id="G2LDN0"/>
<evidence type="ECO:0000313" key="3">
    <source>
        <dbReference type="Proteomes" id="UP000006791"/>
    </source>
</evidence>
<gene>
    <name evidence="2" type="ordered locus">Cabther_A2150</name>
</gene>
<organism evidence="2 3">
    <name type="scientific">Chloracidobacterium thermophilum (strain B)</name>
    <dbReference type="NCBI Taxonomy" id="981222"/>
    <lineage>
        <taxon>Bacteria</taxon>
        <taxon>Pseudomonadati</taxon>
        <taxon>Acidobacteriota</taxon>
        <taxon>Terriglobia</taxon>
        <taxon>Terriglobales</taxon>
        <taxon>Acidobacteriaceae</taxon>
        <taxon>Chloracidobacterium</taxon>
    </lineage>
</organism>
<dbReference type="Proteomes" id="UP000006791">
    <property type="component" value="Chromosome 1"/>
</dbReference>
<keyword evidence="3" id="KW-1185">Reference proteome</keyword>
<dbReference type="HOGENOM" id="CLU_1988680_0_0_0"/>
<accession>G2LDN0</accession>
<evidence type="ECO:0000256" key="1">
    <source>
        <dbReference type="SAM" id="MobiDB-lite"/>
    </source>
</evidence>
<evidence type="ECO:0000313" key="2">
    <source>
        <dbReference type="EMBL" id="AEP12888.1"/>
    </source>
</evidence>
<dbReference type="KEGG" id="ctm:Cabther_A2150"/>
<name>G2LDN0_CHLTF</name>
<reference evidence="2 3" key="1">
    <citation type="journal article" date="2012" name="Environ. Microbiol.">
        <title>Complete genome of Candidatus Chloracidobacterium thermophilum, a chlorophyll-based photoheterotroph belonging to the phylum Acidobacteria.</title>
        <authorList>
            <person name="Garcia Costas A.M."/>
            <person name="Liu Z."/>
            <person name="Tomsho L.P."/>
            <person name="Schuster S.C."/>
            <person name="Ward D.M."/>
            <person name="Bryant D.A."/>
        </authorList>
    </citation>
    <scope>NUCLEOTIDE SEQUENCE [LARGE SCALE GENOMIC DNA]</scope>
    <source>
        <strain evidence="2 3">B</strain>
    </source>
</reference>
<feature type="region of interest" description="Disordered" evidence="1">
    <location>
        <begin position="69"/>
        <end position="106"/>
    </location>
</feature>
<dbReference type="EMBL" id="CP002514">
    <property type="protein sequence ID" value="AEP12888.1"/>
    <property type="molecule type" value="Genomic_DNA"/>
</dbReference>
<sequence>MNKVARQGAGLVGLVAIHPEGPPVVTIQSVFGANPEKATLVLPEAMNRITGQPLFTGEPLEDGRRRTWVAQGRQKRHLPAHQEHKTTEPPPSHGKYVDTPLPVPDRVHTEMPCKSVSLHTPGARV</sequence>
<protein>
    <submittedName>
        <fullName evidence="2">Uncharacterized protein</fullName>
    </submittedName>
</protein>